<dbReference type="Proteomes" id="UP000199019">
    <property type="component" value="Unassembled WGS sequence"/>
</dbReference>
<accession>A0A1H9T1G9</accession>
<evidence type="ECO:0000256" key="2">
    <source>
        <dbReference type="ARBA" id="ARBA00004651"/>
    </source>
</evidence>
<evidence type="ECO:0000256" key="1">
    <source>
        <dbReference type="ARBA" id="ARBA00002536"/>
    </source>
</evidence>
<organism evidence="12 13">
    <name type="scientific">Pedococcus cremeus</name>
    <dbReference type="NCBI Taxonomy" id="587636"/>
    <lineage>
        <taxon>Bacteria</taxon>
        <taxon>Bacillati</taxon>
        <taxon>Actinomycetota</taxon>
        <taxon>Actinomycetes</taxon>
        <taxon>Micrococcales</taxon>
        <taxon>Intrasporangiaceae</taxon>
        <taxon>Pedococcus</taxon>
    </lineage>
</organism>
<feature type="transmembrane region" description="Helical" evidence="11">
    <location>
        <begin position="31"/>
        <end position="53"/>
    </location>
</feature>
<evidence type="ECO:0000313" key="13">
    <source>
        <dbReference type="Proteomes" id="UP000199019"/>
    </source>
</evidence>
<proteinExistence type="inferred from homology"/>
<comment type="function">
    <text evidence="1 10">Part of cytochrome c oxidase, its function is unknown.</text>
</comment>
<evidence type="ECO:0000256" key="3">
    <source>
        <dbReference type="ARBA" id="ARBA00006870"/>
    </source>
</evidence>
<dbReference type="EMBL" id="FOHB01000002">
    <property type="protein sequence ID" value="SER90966.1"/>
    <property type="molecule type" value="Genomic_DNA"/>
</dbReference>
<reference evidence="13" key="1">
    <citation type="submission" date="2016-10" db="EMBL/GenBank/DDBJ databases">
        <authorList>
            <person name="Varghese N."/>
            <person name="Submissions S."/>
        </authorList>
    </citation>
    <scope>NUCLEOTIDE SEQUENCE [LARGE SCALE GENOMIC DNA]</scope>
    <source>
        <strain evidence="13">CGMCC 1.6963</strain>
    </source>
</reference>
<evidence type="ECO:0000256" key="10">
    <source>
        <dbReference type="PIRNR" id="PIRNR017385"/>
    </source>
</evidence>
<comment type="catalytic activity">
    <reaction evidence="9 10">
        <text>4 Fe(II)-[cytochrome c] + O2 + 8 H(+)(in) = 4 Fe(III)-[cytochrome c] + 2 H2O + 4 H(+)(out)</text>
        <dbReference type="Rhea" id="RHEA:11436"/>
        <dbReference type="Rhea" id="RHEA-COMP:10350"/>
        <dbReference type="Rhea" id="RHEA-COMP:14399"/>
        <dbReference type="ChEBI" id="CHEBI:15377"/>
        <dbReference type="ChEBI" id="CHEBI:15378"/>
        <dbReference type="ChEBI" id="CHEBI:15379"/>
        <dbReference type="ChEBI" id="CHEBI:29033"/>
        <dbReference type="ChEBI" id="CHEBI:29034"/>
        <dbReference type="EC" id="7.1.1.9"/>
    </reaction>
</comment>
<comment type="subcellular location">
    <subcellularLocation>
        <location evidence="2">Cell membrane</location>
        <topology evidence="2">Multi-pass membrane protein</topology>
    </subcellularLocation>
</comment>
<evidence type="ECO:0000256" key="9">
    <source>
        <dbReference type="ARBA" id="ARBA00047816"/>
    </source>
</evidence>
<evidence type="ECO:0000256" key="5">
    <source>
        <dbReference type="ARBA" id="ARBA00022692"/>
    </source>
</evidence>
<evidence type="ECO:0000256" key="4">
    <source>
        <dbReference type="ARBA" id="ARBA00022475"/>
    </source>
</evidence>
<keyword evidence="13" id="KW-1185">Reference proteome</keyword>
<keyword evidence="8 10" id="KW-0472">Membrane</keyword>
<feature type="transmembrane region" description="Helical" evidence="11">
    <location>
        <begin position="96"/>
        <end position="124"/>
    </location>
</feature>
<comment type="subunit">
    <text evidence="10">Associates with subunits I, II and III to form cytochrome c oxidase.</text>
</comment>
<feature type="transmembrane region" description="Helical" evidence="11">
    <location>
        <begin position="7"/>
        <end position="25"/>
    </location>
</feature>
<evidence type="ECO:0000256" key="7">
    <source>
        <dbReference type="ARBA" id="ARBA00022989"/>
    </source>
</evidence>
<protein>
    <recommendedName>
        <fullName evidence="10">Cytochrome c oxidase polypeptide 4</fullName>
        <ecNumber evidence="10">7.1.1.9</ecNumber>
    </recommendedName>
    <alternativeName>
        <fullName evidence="10">Cytochrome aa3 subunit 4</fullName>
    </alternativeName>
    <alternativeName>
        <fullName evidence="10">Cytochrome c oxidase polypeptide IV</fullName>
    </alternativeName>
</protein>
<dbReference type="STRING" id="587636.SAMN05216199_1404"/>
<name>A0A1H9T1G9_9MICO</name>
<dbReference type="AlphaFoldDB" id="A0A1H9T1G9"/>
<evidence type="ECO:0000256" key="6">
    <source>
        <dbReference type="ARBA" id="ARBA00022967"/>
    </source>
</evidence>
<keyword evidence="4 10" id="KW-1003">Cell membrane</keyword>
<dbReference type="EC" id="7.1.1.9" evidence="10"/>
<evidence type="ECO:0000313" key="12">
    <source>
        <dbReference type="EMBL" id="SER90966.1"/>
    </source>
</evidence>
<sequence>MKVEYKLFMIVGAFFVPVGVIYGIVTDWAEPVGPVALLLAAGLGGMIAFYLWATARKLPARPEDDPAAHISEAEGEYGFFSPHSWWPLPLAAAASLCFLGLAVGWWLFIIGAVFGAVALIGWTFEYFTGDSAV</sequence>
<dbReference type="InterPro" id="IPR021050">
    <property type="entry name" value="Cyt_c_oxidase_su4_actinobac"/>
</dbReference>
<dbReference type="GO" id="GO:0004129">
    <property type="term" value="F:cytochrome-c oxidase activity"/>
    <property type="evidence" value="ECO:0007669"/>
    <property type="project" value="UniProtKB-EC"/>
</dbReference>
<dbReference type="GO" id="GO:0005886">
    <property type="term" value="C:plasma membrane"/>
    <property type="evidence" value="ECO:0007669"/>
    <property type="project" value="UniProtKB-SubCell"/>
</dbReference>
<dbReference type="Pfam" id="PF12270">
    <property type="entry name" value="Cyt_c_ox_IV"/>
    <property type="match status" value="1"/>
</dbReference>
<comment type="similarity">
    <text evidence="3 10">Belongs to the cytochrome c oxidase bacterial subunit CtaF family.</text>
</comment>
<dbReference type="RefSeq" id="WP_091756661.1">
    <property type="nucleotide sequence ID" value="NZ_FOHB01000002.1"/>
</dbReference>
<evidence type="ECO:0000256" key="8">
    <source>
        <dbReference type="ARBA" id="ARBA00023136"/>
    </source>
</evidence>
<gene>
    <name evidence="12" type="ORF">SAMN05216199_1404</name>
</gene>
<dbReference type="GO" id="GO:0022900">
    <property type="term" value="P:electron transport chain"/>
    <property type="evidence" value="ECO:0007669"/>
    <property type="project" value="InterPro"/>
</dbReference>
<evidence type="ECO:0000256" key="11">
    <source>
        <dbReference type="SAM" id="Phobius"/>
    </source>
</evidence>
<keyword evidence="7 11" id="KW-1133">Transmembrane helix</keyword>
<keyword evidence="6 10" id="KW-1278">Translocase</keyword>
<dbReference type="OrthoDB" id="5244617at2"/>
<keyword evidence="5 11" id="KW-0812">Transmembrane</keyword>
<dbReference type="PIRSF" id="PIRSF017385">
    <property type="entry name" value="CtaF"/>
    <property type="match status" value="1"/>
</dbReference>